<feature type="signal peptide" evidence="1">
    <location>
        <begin position="1"/>
        <end position="23"/>
    </location>
</feature>
<sequence>MLYTLPLLCQLDLLVMVIFLVSSHSPQSLCYHCIFKGLGENFILSSDNVKFVSTDTLCSTYWIYGKSISGIC</sequence>
<dbReference type="EMBL" id="KK198760">
    <property type="protein sequence ID" value="KCW58059.1"/>
    <property type="molecule type" value="Genomic_DNA"/>
</dbReference>
<protein>
    <recommendedName>
        <fullName evidence="3">Secreted protein</fullName>
    </recommendedName>
</protein>
<feature type="chain" id="PRO_5001567675" description="Secreted protein" evidence="1">
    <location>
        <begin position="24"/>
        <end position="72"/>
    </location>
</feature>
<accession>A0A059AWD2</accession>
<dbReference type="AlphaFoldDB" id="A0A059AWD2"/>
<organism evidence="2">
    <name type="scientific">Eucalyptus grandis</name>
    <name type="common">Flooded gum</name>
    <dbReference type="NCBI Taxonomy" id="71139"/>
    <lineage>
        <taxon>Eukaryota</taxon>
        <taxon>Viridiplantae</taxon>
        <taxon>Streptophyta</taxon>
        <taxon>Embryophyta</taxon>
        <taxon>Tracheophyta</taxon>
        <taxon>Spermatophyta</taxon>
        <taxon>Magnoliopsida</taxon>
        <taxon>eudicotyledons</taxon>
        <taxon>Gunneridae</taxon>
        <taxon>Pentapetalae</taxon>
        <taxon>rosids</taxon>
        <taxon>malvids</taxon>
        <taxon>Myrtales</taxon>
        <taxon>Myrtaceae</taxon>
        <taxon>Myrtoideae</taxon>
        <taxon>Eucalypteae</taxon>
        <taxon>Eucalyptus</taxon>
    </lineage>
</organism>
<keyword evidence="1" id="KW-0732">Signal</keyword>
<evidence type="ECO:0000256" key="1">
    <source>
        <dbReference type="SAM" id="SignalP"/>
    </source>
</evidence>
<gene>
    <name evidence="2" type="ORF">EUGRSUZ_H00793</name>
</gene>
<dbReference type="InParanoid" id="A0A059AWD2"/>
<reference evidence="2" key="1">
    <citation type="submission" date="2013-07" db="EMBL/GenBank/DDBJ databases">
        <title>The genome of Eucalyptus grandis.</title>
        <authorList>
            <person name="Schmutz J."/>
            <person name="Hayes R."/>
            <person name="Myburg A."/>
            <person name="Tuskan G."/>
            <person name="Grattapaglia D."/>
            <person name="Rokhsar D.S."/>
        </authorList>
    </citation>
    <scope>NUCLEOTIDE SEQUENCE</scope>
    <source>
        <tissue evidence="2">Leaf extractions</tissue>
    </source>
</reference>
<proteinExistence type="predicted"/>
<dbReference type="Gramene" id="KCW58059">
    <property type="protein sequence ID" value="KCW58059"/>
    <property type="gene ID" value="EUGRSUZ_H00793"/>
</dbReference>
<name>A0A059AWD2_EUCGR</name>
<evidence type="ECO:0008006" key="3">
    <source>
        <dbReference type="Google" id="ProtNLM"/>
    </source>
</evidence>
<evidence type="ECO:0000313" key="2">
    <source>
        <dbReference type="EMBL" id="KCW58059.1"/>
    </source>
</evidence>